<dbReference type="NCBIfam" id="TIGR03177">
    <property type="entry name" value="pilus_cpaB"/>
    <property type="match status" value="1"/>
</dbReference>
<dbReference type="SMART" id="SM00858">
    <property type="entry name" value="SAF"/>
    <property type="match status" value="1"/>
</dbReference>
<dbReference type="Proteomes" id="UP000199118">
    <property type="component" value="Unassembled WGS sequence"/>
</dbReference>
<dbReference type="OrthoDB" id="163768at2"/>
<dbReference type="AlphaFoldDB" id="A0A1H3E5B9"/>
<dbReference type="InterPro" id="IPR031571">
    <property type="entry name" value="RcpC_dom"/>
</dbReference>
<gene>
    <name evidence="2" type="ORF">SAMN05444336_10977</name>
</gene>
<accession>A0A1H3E5B9</accession>
<evidence type="ECO:0000313" key="2">
    <source>
        <dbReference type="EMBL" id="SDX73886.1"/>
    </source>
</evidence>
<protein>
    <submittedName>
        <fullName evidence="2">Pilus assembly protein CpaB</fullName>
    </submittedName>
</protein>
<keyword evidence="3" id="KW-1185">Reference proteome</keyword>
<dbReference type="CDD" id="cd11614">
    <property type="entry name" value="SAF_CpaB_FlgA_like"/>
    <property type="match status" value="1"/>
</dbReference>
<proteinExistence type="predicted"/>
<name>A0A1H3E5B9_9RHOB</name>
<dbReference type="RefSeq" id="WP_092684456.1">
    <property type="nucleotide sequence ID" value="NZ_FNMZ01000009.1"/>
</dbReference>
<evidence type="ECO:0000259" key="1">
    <source>
        <dbReference type="SMART" id="SM00858"/>
    </source>
</evidence>
<dbReference type="InterPro" id="IPR017592">
    <property type="entry name" value="Pilus_assmbl_Flp-typ_CpaB"/>
</dbReference>
<dbReference type="STRING" id="356660.SAMN05444336_10977"/>
<feature type="domain" description="SAF" evidence="1">
    <location>
        <begin position="43"/>
        <end position="110"/>
    </location>
</feature>
<dbReference type="Pfam" id="PF08666">
    <property type="entry name" value="SAF"/>
    <property type="match status" value="1"/>
</dbReference>
<organism evidence="2 3">
    <name type="scientific">Albimonas donghaensis</name>
    <dbReference type="NCBI Taxonomy" id="356660"/>
    <lineage>
        <taxon>Bacteria</taxon>
        <taxon>Pseudomonadati</taxon>
        <taxon>Pseudomonadota</taxon>
        <taxon>Alphaproteobacteria</taxon>
        <taxon>Rhodobacterales</taxon>
        <taxon>Paracoccaceae</taxon>
        <taxon>Albimonas</taxon>
    </lineage>
</organism>
<dbReference type="EMBL" id="FNMZ01000009">
    <property type="protein sequence ID" value="SDX73886.1"/>
    <property type="molecule type" value="Genomic_DNA"/>
</dbReference>
<evidence type="ECO:0000313" key="3">
    <source>
        <dbReference type="Proteomes" id="UP000199118"/>
    </source>
</evidence>
<dbReference type="Pfam" id="PF16976">
    <property type="entry name" value="RcpC"/>
    <property type="match status" value="1"/>
</dbReference>
<reference evidence="2 3" key="1">
    <citation type="submission" date="2016-10" db="EMBL/GenBank/DDBJ databases">
        <authorList>
            <person name="de Groot N.N."/>
        </authorList>
    </citation>
    <scope>NUCLEOTIDE SEQUENCE [LARGE SCALE GENOMIC DNA]</scope>
    <source>
        <strain evidence="2 3">DSM 17890</strain>
    </source>
</reference>
<dbReference type="InterPro" id="IPR013974">
    <property type="entry name" value="SAF"/>
</dbReference>
<sequence>MRSLAVFVFVAGLALAGGAAWYVFAQVQAAESRMAPANAVATVPVAVANKSLKFGQPITAADVKVVQWPAEILPENSFNSPEDLFGADGKPRTVLRRMEPNELILRTKVTGFGERATVMSLLEPGMRAYTMPVNAASSVGGFVLPGSRIDVFLTVNDRRNGLTTRTLIENIEVIAVDQDTDPDRIEAKVARTVTLQGSPAQVQQLTLASELGNLSIALRGFGATDAVASAPIDRAALLGEVEAVEVAEPEPEPEPEVKVIVRRGNQVEVRTMP</sequence>